<keyword evidence="4" id="KW-1185">Reference proteome</keyword>
<protein>
    <submittedName>
        <fullName evidence="3">AAA family ATPase</fullName>
    </submittedName>
</protein>
<evidence type="ECO:0000313" key="4">
    <source>
        <dbReference type="Proteomes" id="UP000602284"/>
    </source>
</evidence>
<evidence type="ECO:0000259" key="2">
    <source>
        <dbReference type="Pfam" id="PF13304"/>
    </source>
</evidence>
<proteinExistence type="predicted"/>
<accession>A0ABS1JCT1</accession>
<dbReference type="Proteomes" id="UP000602284">
    <property type="component" value="Unassembled WGS sequence"/>
</dbReference>
<dbReference type="Pfam" id="PF13175">
    <property type="entry name" value="AAA_15"/>
    <property type="match status" value="1"/>
</dbReference>
<reference evidence="3 4" key="1">
    <citation type="submission" date="2021-01" db="EMBL/GenBank/DDBJ databases">
        <title>Tumebacillus sp. strain ITR2 16S ribosomal RNA gene Genome sequencing and assembly.</title>
        <authorList>
            <person name="Kang M."/>
        </authorList>
    </citation>
    <scope>NUCLEOTIDE SEQUENCE [LARGE SCALE GENOMIC DNA]</scope>
    <source>
        <strain evidence="3 4">ITR2</strain>
    </source>
</reference>
<dbReference type="PANTHER" id="PTHR43581">
    <property type="entry name" value="ATP/GTP PHOSPHATASE"/>
    <property type="match status" value="1"/>
</dbReference>
<feature type="domain" description="Endonuclease GajA/Old nuclease/RecF-like AAA" evidence="1">
    <location>
        <begin position="4"/>
        <end position="50"/>
    </location>
</feature>
<dbReference type="InterPro" id="IPR051396">
    <property type="entry name" value="Bact_Antivir_Def_Nuclease"/>
</dbReference>
<dbReference type="InterPro" id="IPR027417">
    <property type="entry name" value="P-loop_NTPase"/>
</dbReference>
<dbReference type="Pfam" id="PF13304">
    <property type="entry name" value="AAA_21"/>
    <property type="match status" value="1"/>
</dbReference>
<sequence length="373" mass="42094">MKHINNLKIEGFRGIRDLRIEGLGSVNLIVGGNNAGKTSVLEAIELVCNPISIAKFVETSRGRDRAISNFRVPLETSVEWMFPVSRSQDQNEGSMGRELIQLEASIHGVRHSYVTSCVETKIIKTYENALEPYDQTESRALEITLRHFYMALVEVEEKISFLTSELPRGLRTNGKDIVPSRMVTPVDHRMLPIEAKSLTQTFQSDKKGLIYLLQMFDSDIMGIELLAPDGVSAIPFIQHRYKSYVPVSVYGDGMRRVLTLASAVIQANHGVLLIDEVETALHHRNLSKVFSWLVEACSLFDVQLFVSTHSLEAIDAIVDTFIDVDLETENVSLERLDRIVGYRLVQQTNQTIAKRFAGKDLYSLRHEFGQDVR</sequence>
<feature type="domain" description="ATPase AAA-type core" evidence="2">
    <location>
        <begin position="217"/>
        <end position="315"/>
    </location>
</feature>
<evidence type="ECO:0000313" key="3">
    <source>
        <dbReference type="EMBL" id="MBL0388077.1"/>
    </source>
</evidence>
<dbReference type="InterPro" id="IPR003959">
    <property type="entry name" value="ATPase_AAA_core"/>
</dbReference>
<gene>
    <name evidence="3" type="ORF">JJB07_15770</name>
</gene>
<dbReference type="InterPro" id="IPR041685">
    <property type="entry name" value="AAA_GajA/Old/RecF-like"/>
</dbReference>
<dbReference type="RefSeq" id="WP_201636709.1">
    <property type="nucleotide sequence ID" value="NZ_JAEQNB010000005.1"/>
</dbReference>
<dbReference type="SUPFAM" id="SSF52540">
    <property type="entry name" value="P-loop containing nucleoside triphosphate hydrolases"/>
    <property type="match status" value="1"/>
</dbReference>
<dbReference type="EMBL" id="JAEQNB010000005">
    <property type="protein sequence ID" value="MBL0388077.1"/>
    <property type="molecule type" value="Genomic_DNA"/>
</dbReference>
<dbReference type="Gene3D" id="3.40.50.300">
    <property type="entry name" value="P-loop containing nucleotide triphosphate hydrolases"/>
    <property type="match status" value="2"/>
</dbReference>
<organism evidence="3 4">
    <name type="scientific">Tumebacillus amylolyticus</name>
    <dbReference type="NCBI Taxonomy" id="2801339"/>
    <lineage>
        <taxon>Bacteria</taxon>
        <taxon>Bacillati</taxon>
        <taxon>Bacillota</taxon>
        <taxon>Bacilli</taxon>
        <taxon>Bacillales</taxon>
        <taxon>Alicyclobacillaceae</taxon>
        <taxon>Tumebacillus</taxon>
    </lineage>
</organism>
<name>A0ABS1JCT1_9BACL</name>
<comment type="caution">
    <text evidence="3">The sequence shown here is derived from an EMBL/GenBank/DDBJ whole genome shotgun (WGS) entry which is preliminary data.</text>
</comment>
<evidence type="ECO:0000259" key="1">
    <source>
        <dbReference type="Pfam" id="PF13175"/>
    </source>
</evidence>
<dbReference type="CDD" id="cd00267">
    <property type="entry name" value="ABC_ATPase"/>
    <property type="match status" value="1"/>
</dbReference>
<dbReference type="PANTHER" id="PTHR43581:SF4">
    <property type="entry name" value="ATP_GTP PHOSPHATASE"/>
    <property type="match status" value="1"/>
</dbReference>